<dbReference type="EMBL" id="BMDW01000014">
    <property type="protein sequence ID" value="GGA53107.1"/>
    <property type="molecule type" value="Genomic_DNA"/>
</dbReference>
<comment type="caution">
    <text evidence="1">The sequence shown here is derived from an EMBL/GenBank/DDBJ whole genome shotgun (WGS) entry which is preliminary data.</text>
</comment>
<evidence type="ECO:0000313" key="1">
    <source>
        <dbReference type="EMBL" id="GGA53107.1"/>
    </source>
</evidence>
<dbReference type="RefSeq" id="WP_188447843.1">
    <property type="nucleotide sequence ID" value="NZ_BMDW01000014.1"/>
</dbReference>
<proteinExistence type="predicted"/>
<dbReference type="Gene3D" id="3.90.1150.30">
    <property type="match status" value="1"/>
</dbReference>
<dbReference type="InterPro" id="IPR038056">
    <property type="entry name" value="YjbR-like_sf"/>
</dbReference>
<evidence type="ECO:0000313" key="2">
    <source>
        <dbReference type="Proteomes" id="UP000618591"/>
    </source>
</evidence>
<dbReference type="SUPFAM" id="SSF142906">
    <property type="entry name" value="YjbR-like"/>
    <property type="match status" value="1"/>
</dbReference>
<dbReference type="Pfam" id="PF04237">
    <property type="entry name" value="YjbR"/>
    <property type="match status" value="1"/>
</dbReference>
<accession>A0ABQ1GYL0</accession>
<protein>
    <submittedName>
        <fullName evidence="1">Phosphoribosylglycinamide formyltransferase</fullName>
    </submittedName>
</protein>
<organism evidence="1 2">
    <name type="scientific">Sphingomonas psychrolutea</name>
    <dbReference type="NCBI Taxonomy" id="1259676"/>
    <lineage>
        <taxon>Bacteria</taxon>
        <taxon>Pseudomonadati</taxon>
        <taxon>Pseudomonadota</taxon>
        <taxon>Alphaproteobacteria</taxon>
        <taxon>Sphingomonadales</taxon>
        <taxon>Sphingomonadaceae</taxon>
        <taxon>Sphingomonas</taxon>
    </lineage>
</organism>
<dbReference type="Proteomes" id="UP000618591">
    <property type="component" value="Unassembled WGS sequence"/>
</dbReference>
<sequence>MSPDPEIVLAKVRALALALPETAERLSHGSPGFFISGTTKGGKFFAYFWHNHHGDGETIVIVKTTGRDEQALLIELDPDCYYSPPYMGPSGWVAMRLDRDDVDWDRVGDRIAISWELVAPRRLLEAGGR</sequence>
<keyword evidence="2" id="KW-1185">Reference proteome</keyword>
<reference evidence="2" key="1">
    <citation type="journal article" date="2019" name="Int. J. Syst. Evol. Microbiol.">
        <title>The Global Catalogue of Microorganisms (GCM) 10K type strain sequencing project: providing services to taxonomists for standard genome sequencing and annotation.</title>
        <authorList>
            <consortium name="The Broad Institute Genomics Platform"/>
            <consortium name="The Broad Institute Genome Sequencing Center for Infectious Disease"/>
            <person name="Wu L."/>
            <person name="Ma J."/>
        </authorList>
    </citation>
    <scope>NUCLEOTIDE SEQUENCE [LARGE SCALE GENOMIC DNA]</scope>
    <source>
        <strain evidence="2">CGMCC 1.10106</strain>
    </source>
</reference>
<gene>
    <name evidence="1" type="ORF">GCM10011395_24350</name>
</gene>
<dbReference type="InterPro" id="IPR058532">
    <property type="entry name" value="YjbR/MT2646/Rv2570-like"/>
</dbReference>
<name>A0ABQ1GYL0_9SPHN</name>